<protein>
    <submittedName>
        <fullName evidence="2">Uncharacterized protein</fullName>
    </submittedName>
</protein>
<organism evidence="2 3">
    <name type="scientific">Mycoplasma parvum str. Indiana</name>
    <dbReference type="NCBI Taxonomy" id="1403316"/>
    <lineage>
        <taxon>Bacteria</taxon>
        <taxon>Bacillati</taxon>
        <taxon>Mycoplasmatota</taxon>
        <taxon>Mollicutes</taxon>
        <taxon>Mycoplasmataceae</taxon>
        <taxon>Mycoplasma</taxon>
    </lineage>
</organism>
<proteinExistence type="predicted"/>
<dbReference type="STRING" id="1403316.PRV_00545"/>
<dbReference type="Proteomes" id="UP000017119">
    <property type="component" value="Chromosome"/>
</dbReference>
<evidence type="ECO:0000256" key="1">
    <source>
        <dbReference type="SAM" id="Coils"/>
    </source>
</evidence>
<keyword evidence="1" id="KW-0175">Coiled coil</keyword>
<reference evidence="2 3" key="1">
    <citation type="journal article" date="2013" name="Genome Announc.">
        <title>Genome Sequence of Mycoplasma parvum (Formerly Eperythrozoon parvum), a Diminutive Hemoplasma of the Pig.</title>
        <authorList>
            <person name="do Nascimento N.C."/>
            <person name="Dos Santos A.P."/>
            <person name="Chu Y."/>
            <person name="Guimaraes A.M."/>
            <person name="Pagliaro A."/>
            <person name="Messick J.B."/>
        </authorList>
    </citation>
    <scope>NUCLEOTIDE SEQUENCE [LARGE SCALE GENOMIC DNA]</scope>
    <source>
        <strain evidence="2 3">Indiana</strain>
    </source>
</reference>
<dbReference type="EMBL" id="CP006771">
    <property type="protein sequence ID" value="AGX88878.1"/>
    <property type="molecule type" value="Genomic_DNA"/>
</dbReference>
<name>U5NF99_9MOLU</name>
<dbReference type="RefSeq" id="WP_022768951.1">
    <property type="nucleotide sequence ID" value="NC_022575.1"/>
</dbReference>
<evidence type="ECO:0000313" key="2">
    <source>
        <dbReference type="EMBL" id="AGX88878.1"/>
    </source>
</evidence>
<dbReference type="AlphaFoldDB" id="U5NF99"/>
<dbReference type="KEGG" id="mpv:PRV_00545"/>
<gene>
    <name evidence="2" type="ORF">PRV_00545</name>
</gene>
<feature type="coiled-coil region" evidence="1">
    <location>
        <begin position="42"/>
        <end position="69"/>
    </location>
</feature>
<dbReference type="HOGENOM" id="CLU_165458_1_0_14"/>
<dbReference type="PATRIC" id="fig|1403316.3.peg.87"/>
<keyword evidence="3" id="KW-1185">Reference proteome</keyword>
<accession>U5NF99</accession>
<sequence>MVKESLETKQKILMNALFLIKVNVLMSDAQTSALKLNSEKTIKEINKKYEELNEFNKNLQKIYQKWEDLKINITDFQHFEGLLKNAICNNSQNDDINICVLNDKTIKN</sequence>
<evidence type="ECO:0000313" key="3">
    <source>
        <dbReference type="Proteomes" id="UP000017119"/>
    </source>
</evidence>